<evidence type="ECO:0000313" key="3">
    <source>
        <dbReference type="EMBL" id="CAB4343833.1"/>
    </source>
</evidence>
<proteinExistence type="predicted"/>
<feature type="region of interest" description="Disordered" evidence="1">
    <location>
        <begin position="362"/>
        <end position="381"/>
    </location>
</feature>
<feature type="domain" description="N,N-dimethylformamidase beta subunit-like C-terminal" evidence="2">
    <location>
        <begin position="328"/>
        <end position="477"/>
    </location>
</feature>
<protein>
    <submittedName>
        <fullName evidence="3">Unannotated protein</fullName>
    </submittedName>
</protein>
<reference evidence="3" key="1">
    <citation type="submission" date="2020-05" db="EMBL/GenBank/DDBJ databases">
        <authorList>
            <person name="Chiriac C."/>
            <person name="Salcher M."/>
            <person name="Ghai R."/>
            <person name="Kavagutti S V."/>
        </authorList>
    </citation>
    <scope>NUCLEOTIDE SEQUENCE</scope>
</reference>
<dbReference type="InterPro" id="IPR046540">
    <property type="entry name" value="DMFA2_C"/>
</dbReference>
<feature type="compositionally biased region" description="Low complexity" evidence="1">
    <location>
        <begin position="297"/>
        <end position="315"/>
    </location>
</feature>
<organism evidence="3">
    <name type="scientific">freshwater metagenome</name>
    <dbReference type="NCBI Taxonomy" id="449393"/>
    <lineage>
        <taxon>unclassified sequences</taxon>
        <taxon>metagenomes</taxon>
        <taxon>ecological metagenomes</taxon>
    </lineage>
</organism>
<dbReference type="Gene3D" id="2.60.40.4070">
    <property type="match status" value="2"/>
</dbReference>
<dbReference type="AlphaFoldDB" id="A0A6J5ZWT6"/>
<feature type="region of interest" description="Disordered" evidence="1">
    <location>
        <begin position="294"/>
        <end position="317"/>
    </location>
</feature>
<dbReference type="Pfam" id="PF20254">
    <property type="entry name" value="DMFA2_C"/>
    <property type="match status" value="1"/>
</dbReference>
<evidence type="ECO:0000259" key="2">
    <source>
        <dbReference type="Pfam" id="PF20254"/>
    </source>
</evidence>
<dbReference type="InterPro" id="IPR029062">
    <property type="entry name" value="Class_I_gatase-like"/>
</dbReference>
<evidence type="ECO:0000256" key="1">
    <source>
        <dbReference type="SAM" id="MobiDB-lite"/>
    </source>
</evidence>
<dbReference type="EMBL" id="CAESAO010000066">
    <property type="protein sequence ID" value="CAB4343833.1"/>
    <property type="molecule type" value="Genomic_DNA"/>
</dbReference>
<gene>
    <name evidence="3" type="ORF">UFOPK3522_00878</name>
</gene>
<name>A0A6J5ZWT6_9ZZZZ</name>
<accession>A0A6J5ZWT6</accession>
<dbReference type="Gene3D" id="3.40.50.880">
    <property type="match status" value="1"/>
</dbReference>
<sequence length="596" mass="63224">MTRLAQVVFALLVVATGGAFFVAQKLKTADPVLLSFRLGSEAISPNGDGRFERQRITFRLKRSELIDVAVVDERGDKVRELASGVQLPAYRTIAPLSWNGRDENGKVVADGRYRIRVTLRREGRSIVVPKSFLVDTLPPTIRVVAIGPSAGPGPELLPRADGQPAQIRLNTSARDGRLLIFRTAPLPTEQVAELPIAQGSDQVSWDGRGSNGRPVAPGTYLAVAQRRDSAGVLGSSVPLDAKGMPIIVYGQRLPGQGGITVRPIAAQPPLLPSTAGSSIAVPVDANGGRFSWNLGQVGKSSSRRGTSSSSTVRVKPPGKSSQLLIFTAKKGALRASVPVAVDDPKSHPVLVVLPLMTWQGRNPVDDDGDGEPNLLSNGDSVQLPRVLGTPLPSRFAVQEKPIISWLDRNRYRYDLTTDYALASGRGPTLSGHSGVLLAGDTVWLPPTAARKLRGFVTAGGTLVEAGTDSLLRSVTLTRNANLIKPLPAATADIFGSTLEASARGTFDVTAGDDQLGLFKGTSGLFNNYDEIEATKTVPSGKPLSVAVTADGAMTIVAFRVGSGTVIRYGLPQLPSRLTTDPDVQGLMTRSWQLLSR</sequence>